<gene>
    <name evidence="1" type="ORF">GALL_392580</name>
</gene>
<organism evidence="1">
    <name type="scientific">mine drainage metagenome</name>
    <dbReference type="NCBI Taxonomy" id="410659"/>
    <lineage>
        <taxon>unclassified sequences</taxon>
        <taxon>metagenomes</taxon>
        <taxon>ecological metagenomes</taxon>
    </lineage>
</organism>
<dbReference type="EMBL" id="MLJW01001290">
    <property type="protein sequence ID" value="OIQ79023.1"/>
    <property type="molecule type" value="Genomic_DNA"/>
</dbReference>
<sequence>MRAFLSWPLLAVSVGLLLASGLGGCAAPPARAPSATAAAPVVGLAAPWWRSCGDSRLARLVDDGLRVDPRLRREAAALNTAESRARHWRLRLVDAWRAALAGREPENLDAAARHLARTRLRKAEAIALAYVELRQLQAVRNLRDTLQAQFHDDARIAAWRREAGLASAVDAGLGTALIGVNADALRATDARLAAVRATLARSAGVAEAELAPAPGDAPPISAPQVDSGNAAPAADRAALAAAATRETALLGVARDAERTAADARAAYQLGSGDFATVYASEAALLDVREAALAARAASARAAIRLWTDLGLAAAGPSTNAGGAHP</sequence>
<protein>
    <recommendedName>
        <fullName evidence="2">Outer membrane efflux protein</fullName>
    </recommendedName>
</protein>
<accession>A0A1J5QGC7</accession>
<comment type="caution">
    <text evidence="1">The sequence shown here is derived from an EMBL/GenBank/DDBJ whole genome shotgun (WGS) entry which is preliminary data.</text>
</comment>
<dbReference type="SUPFAM" id="SSF56954">
    <property type="entry name" value="Outer membrane efflux proteins (OEP)"/>
    <property type="match status" value="1"/>
</dbReference>
<proteinExistence type="predicted"/>
<evidence type="ECO:0000313" key="1">
    <source>
        <dbReference type="EMBL" id="OIQ79023.1"/>
    </source>
</evidence>
<dbReference type="Gene3D" id="1.20.1600.10">
    <property type="entry name" value="Outer membrane efflux proteins (OEP)"/>
    <property type="match status" value="1"/>
</dbReference>
<dbReference type="PROSITE" id="PS51257">
    <property type="entry name" value="PROKAR_LIPOPROTEIN"/>
    <property type="match status" value="1"/>
</dbReference>
<reference evidence="1" key="1">
    <citation type="submission" date="2016-10" db="EMBL/GenBank/DDBJ databases">
        <title>Sequence of Gallionella enrichment culture.</title>
        <authorList>
            <person name="Poehlein A."/>
            <person name="Muehling M."/>
            <person name="Daniel R."/>
        </authorList>
    </citation>
    <scope>NUCLEOTIDE SEQUENCE</scope>
</reference>
<name>A0A1J5QGC7_9ZZZZ</name>
<dbReference type="AlphaFoldDB" id="A0A1J5QGC7"/>
<evidence type="ECO:0008006" key="2">
    <source>
        <dbReference type="Google" id="ProtNLM"/>
    </source>
</evidence>